<dbReference type="Gene3D" id="3.30.40.10">
    <property type="entry name" value="Zinc/RING finger domain, C3HC4 (zinc finger)"/>
    <property type="match status" value="2"/>
</dbReference>
<dbReference type="CDD" id="cd05509">
    <property type="entry name" value="Bromo_gcn5_like"/>
    <property type="match status" value="1"/>
</dbReference>
<evidence type="ECO:0000256" key="6">
    <source>
        <dbReference type="PROSITE-ProRule" id="PRU00146"/>
    </source>
</evidence>
<dbReference type="InterPro" id="IPR001487">
    <property type="entry name" value="Bromodomain"/>
</dbReference>
<evidence type="ECO:0000259" key="8">
    <source>
        <dbReference type="PROSITE" id="PS50014"/>
    </source>
</evidence>
<keyword evidence="11" id="KW-1185">Reference proteome</keyword>
<feature type="domain" description="PHD-type" evidence="9">
    <location>
        <begin position="1698"/>
        <end position="1749"/>
    </location>
</feature>
<feature type="compositionally biased region" description="Low complexity" evidence="7">
    <location>
        <begin position="949"/>
        <end position="971"/>
    </location>
</feature>
<dbReference type="PROSITE" id="PS50016">
    <property type="entry name" value="ZF_PHD_2"/>
    <property type="match status" value="2"/>
</dbReference>
<feature type="compositionally biased region" description="Low complexity" evidence="7">
    <location>
        <begin position="1433"/>
        <end position="1443"/>
    </location>
</feature>
<feature type="compositionally biased region" description="Low complexity" evidence="7">
    <location>
        <begin position="1613"/>
        <end position="1633"/>
    </location>
</feature>
<feature type="region of interest" description="Disordered" evidence="7">
    <location>
        <begin position="859"/>
        <end position="881"/>
    </location>
</feature>
<keyword evidence="2 6" id="KW-0863">Zinc-finger</keyword>
<evidence type="ECO:0008006" key="12">
    <source>
        <dbReference type="Google" id="ProtNLM"/>
    </source>
</evidence>
<feature type="compositionally biased region" description="Basic and acidic residues" evidence="7">
    <location>
        <begin position="1276"/>
        <end position="1286"/>
    </location>
</feature>
<dbReference type="InterPro" id="IPR001965">
    <property type="entry name" value="Znf_PHD"/>
</dbReference>
<evidence type="ECO:0000256" key="2">
    <source>
        <dbReference type="ARBA" id="ARBA00022771"/>
    </source>
</evidence>
<feature type="compositionally biased region" description="Polar residues" evidence="7">
    <location>
        <begin position="1338"/>
        <end position="1359"/>
    </location>
</feature>
<feature type="region of interest" description="Disordered" evidence="7">
    <location>
        <begin position="1263"/>
        <end position="1298"/>
    </location>
</feature>
<dbReference type="PANTHER" id="PTHR45975">
    <property type="entry name" value="NUCLEOSOME-REMODELING FACTOR SUBUNIT BPTF"/>
    <property type="match status" value="1"/>
</dbReference>
<feature type="compositionally biased region" description="Basic and acidic residues" evidence="7">
    <location>
        <begin position="1477"/>
        <end position="1488"/>
    </location>
</feature>
<dbReference type="PRINTS" id="PR00503">
    <property type="entry name" value="BROMODOMAIN"/>
</dbReference>
<dbReference type="SMART" id="SM00249">
    <property type="entry name" value="PHD"/>
    <property type="match status" value="2"/>
</dbReference>
<proteinExistence type="predicted"/>
<feature type="region of interest" description="Disordered" evidence="7">
    <location>
        <begin position="1014"/>
        <end position="1077"/>
    </location>
</feature>
<dbReference type="InterPro" id="IPR019787">
    <property type="entry name" value="Znf_PHD-finger"/>
</dbReference>
<gene>
    <name evidence="10" type="ORF">SK128_021119</name>
</gene>
<dbReference type="InterPro" id="IPR018359">
    <property type="entry name" value="Bromodomain_CS"/>
</dbReference>
<feature type="region of interest" description="Disordered" evidence="7">
    <location>
        <begin position="1433"/>
        <end position="1501"/>
    </location>
</feature>
<comment type="caution">
    <text evidence="10">The sequence shown here is derived from an EMBL/GenBank/DDBJ whole genome shotgun (WGS) entry which is preliminary data.</text>
</comment>
<feature type="compositionally biased region" description="Polar residues" evidence="7">
    <location>
        <begin position="928"/>
        <end position="938"/>
    </location>
</feature>
<feature type="region of interest" description="Disordered" evidence="7">
    <location>
        <begin position="1157"/>
        <end position="1194"/>
    </location>
</feature>
<dbReference type="Pfam" id="PF00439">
    <property type="entry name" value="Bromodomain"/>
    <property type="match status" value="1"/>
</dbReference>
<feature type="domain" description="Bromo" evidence="8">
    <location>
        <begin position="1776"/>
        <end position="1846"/>
    </location>
</feature>
<evidence type="ECO:0000256" key="3">
    <source>
        <dbReference type="ARBA" id="ARBA00022833"/>
    </source>
</evidence>
<evidence type="ECO:0000313" key="11">
    <source>
        <dbReference type="Proteomes" id="UP001381693"/>
    </source>
</evidence>
<feature type="region of interest" description="Disordered" evidence="7">
    <location>
        <begin position="415"/>
        <end position="441"/>
    </location>
</feature>
<evidence type="ECO:0000313" key="10">
    <source>
        <dbReference type="EMBL" id="KAK7079315.1"/>
    </source>
</evidence>
<feature type="compositionally biased region" description="Low complexity" evidence="7">
    <location>
        <begin position="1157"/>
        <end position="1179"/>
    </location>
</feature>
<dbReference type="SUPFAM" id="SSF57903">
    <property type="entry name" value="FYVE/PHD zinc finger"/>
    <property type="match status" value="2"/>
</dbReference>
<dbReference type="Gene3D" id="1.20.920.10">
    <property type="entry name" value="Bromodomain-like"/>
    <property type="match status" value="1"/>
</dbReference>
<feature type="compositionally biased region" description="Polar residues" evidence="7">
    <location>
        <begin position="1578"/>
        <end position="1594"/>
    </location>
</feature>
<accession>A0AAN9ABJ2</accession>
<feature type="region of interest" description="Disordered" evidence="7">
    <location>
        <begin position="1558"/>
        <end position="1635"/>
    </location>
</feature>
<dbReference type="PROSITE" id="PS50014">
    <property type="entry name" value="BROMODOMAIN_2"/>
    <property type="match status" value="1"/>
</dbReference>
<feature type="compositionally biased region" description="Polar residues" evidence="7">
    <location>
        <begin position="1029"/>
        <end position="1077"/>
    </location>
</feature>
<sequence length="1870" mass="205191">MEQSISSHLFHPHWNNIRKSWNLSVMSAIDPVNFAKVMMWLVACIKPVVFNPVWHDSLGHVRFNRVTALEREEKKKQEKRDKKDPDQDEYRLMTIVKYTLGLKHQVWKLKGEEYRMHALWGWQWLASHRRTCHVPMSTVGLRAGPEKMMVPIKGTAGLRSLSVNPSIYKQLTAKSPSLKPTLLSPKQLAEEAANAETPVEEKKNEIIIAGAGGQQKMEVGKVKLEEMFEDGLINVSKALSSKFRFIYPKVAKQSTLDSLLSRRLALRTLEEKDLANKKLVGNESKTEEEEDEVDVENDDTDATLSDDSDHENIDEIPDSQRSTIHKQRPAGNLLKEMRSYKLKYETLDDLDSNYSCYSVMCRKSGRCNCYSPMCLLKVRTKDKLVSSVRNYRIVTSKPSPFDEVGSHSPVRLSSLDLDSGSMGKGESGSENVTSASTSATTSTVTTVNGQIVNTETADSSDGRSSRASSEIKIRMDEDIDETSQGSASVESKFSLKNSRVYSAESTSGKVYLKKISNETKRARKLQYRIPPLSSFKVGKKVGSVDKRLSSILVLPKWELRMLARKGGRYYVAGFNHNAKANNSVWQYPCSRPAFKTVWQYRTSTMPTLNSVAMQLRILWVCLRWDDMQEKGPGDGRKQITTDVEIVQTEILKRKHFGRFLEKTEYLRRKVTIPFDVPKPVREFTPSQRSGLRKRRRAQSPVNKEPQSIEEWVDEDRLDLWEIRFFGERLEKAATITKKSIGEKGECIQTVTTRGSSPAEIRARLEEQLKIQRANFNQKKALESTPPAKSGIVKLSVCSIGGTVGTPTVTKLAIPSKPNATTKVVQTGGSAILAIGGQLPSIAGKKIVATRDGRIITVQTSNPSSNNVTGTSQAQTANSAEKSSINLGSSTIFPLGSSAKVQVTSQGNKVIRLQAMTSSSGQRIIHPRSPTTTVVQTRSPRPAAPSTLPTAVATNTTTNASTTPSATTPTRTVGQQIQIVRLPDGQLTVRGLQEGQQLVQRPDGKFQLINRSQIATTSSVQSSSTSNTSPAVQVTQQTKIAPPVTSSNIAGTAGSTESPSKVSTAGTSPSSNTHVPNATSSHVVKVNGMQVLLKQVPDNKQVVTVGASEAAATATAVSANSIRPTAVIQGAQTSPRIKTMLAPDGTMVKTVLSTAAATSNLSPSTTTAASNAVATTTTSTGEAQAAPASQTPALSSGSSLTLKVQVRMTEQGPKTIIQGLQPGVGLTKDHIMAIQQQVRNMLAQYNLQVNQLSPLMTLTLHVPNKPQVQPSTATAEKPQEGTEEQKKATTQSVPQQAQGNTTAAAFKSLLSPQSQVTTHPQTAVQSPAVIAVKNASAESNTKLSTGSVPETGESGVTTARASEDGVATTPASSQKKFVITQEYINQTIKSALSKEDLAPDIEEKLIQLQKYNSEQIKKDDTVGVVGTISTPAVVNSASSRNSAVKRSREPEDLDWNLNEEKTANLETPTPSKPRPKKSRSDSRPSESSKPKKSAAKNEALDIRKKQALLHKLDSLMTRHKDFLKKDILKKRAQLEKELQVEIHKELSVARQQLQLLEKNKVESSLQSSSLSPRKKKTASESSPSQVVSMGANQISPEAARLAQASPPSQNNIGSSKSSSSKSPSKPSSKSASSKKSSKNKNKKIVCICRTPFDDTKFYVGCDLCGNWFHGDCVGITEAMSHSMTEYVCDDCANAKLNKELFCFCRQPYDETQFYICCEQCEDWYHGKCVGIMQSEADDIDDYICPKCDSNNVWNYPCQKSLSAKDYVELKKLTKGLIQHKNAWPFLEPVDPSEVPDYYKVVKEPMDLKTVESRVETKSYQRLAQFIGDVMLVFDNCRLYNPPNSSFCSCAATLESFFCQKLKSLKTRLSQR</sequence>
<dbReference type="SUPFAM" id="SSF47370">
    <property type="entry name" value="Bromodomain"/>
    <property type="match status" value="1"/>
</dbReference>
<feature type="region of interest" description="Disordered" evidence="7">
    <location>
        <begin position="917"/>
        <end position="971"/>
    </location>
</feature>
<dbReference type="GO" id="GO:0000978">
    <property type="term" value="F:RNA polymerase II cis-regulatory region sequence-specific DNA binding"/>
    <property type="evidence" value="ECO:0007669"/>
    <property type="project" value="TreeGrafter"/>
</dbReference>
<keyword evidence="3" id="KW-0862">Zinc</keyword>
<dbReference type="InterPro" id="IPR038028">
    <property type="entry name" value="BPTF"/>
</dbReference>
<dbReference type="GO" id="GO:0008270">
    <property type="term" value="F:zinc ion binding"/>
    <property type="evidence" value="ECO:0007669"/>
    <property type="project" value="UniProtKB-KW"/>
</dbReference>
<dbReference type="SMART" id="SM00297">
    <property type="entry name" value="BROMO"/>
    <property type="match status" value="1"/>
</dbReference>
<evidence type="ECO:0000256" key="7">
    <source>
        <dbReference type="SAM" id="MobiDB-lite"/>
    </source>
</evidence>
<dbReference type="EMBL" id="JAXCGZ010007549">
    <property type="protein sequence ID" value="KAK7079315.1"/>
    <property type="molecule type" value="Genomic_DNA"/>
</dbReference>
<evidence type="ECO:0000256" key="5">
    <source>
        <dbReference type="PROSITE-ProRule" id="PRU00035"/>
    </source>
</evidence>
<dbReference type="PROSITE" id="PS00633">
    <property type="entry name" value="BROMODOMAIN_1"/>
    <property type="match status" value="1"/>
</dbReference>
<feature type="compositionally biased region" description="Acidic residues" evidence="7">
    <location>
        <begin position="286"/>
        <end position="317"/>
    </location>
</feature>
<organism evidence="10 11">
    <name type="scientific">Halocaridina rubra</name>
    <name type="common">Hawaiian red shrimp</name>
    <dbReference type="NCBI Taxonomy" id="373956"/>
    <lineage>
        <taxon>Eukaryota</taxon>
        <taxon>Metazoa</taxon>
        <taxon>Ecdysozoa</taxon>
        <taxon>Arthropoda</taxon>
        <taxon>Crustacea</taxon>
        <taxon>Multicrustacea</taxon>
        <taxon>Malacostraca</taxon>
        <taxon>Eumalacostraca</taxon>
        <taxon>Eucarida</taxon>
        <taxon>Decapoda</taxon>
        <taxon>Pleocyemata</taxon>
        <taxon>Caridea</taxon>
        <taxon>Atyoidea</taxon>
        <taxon>Atyidae</taxon>
        <taxon>Halocaridina</taxon>
    </lineage>
</organism>
<dbReference type="InterPro" id="IPR013083">
    <property type="entry name" value="Znf_RING/FYVE/PHD"/>
</dbReference>
<feature type="compositionally biased region" description="Low complexity" evidence="7">
    <location>
        <begin position="1015"/>
        <end position="1028"/>
    </location>
</feature>
<keyword evidence="1" id="KW-0479">Metal-binding</keyword>
<feature type="region of interest" description="Disordered" evidence="7">
    <location>
        <begin position="280"/>
        <end position="330"/>
    </location>
</feature>
<feature type="compositionally biased region" description="Low complexity" evidence="7">
    <location>
        <begin position="428"/>
        <end position="441"/>
    </location>
</feature>
<evidence type="ECO:0000256" key="4">
    <source>
        <dbReference type="ARBA" id="ARBA00023117"/>
    </source>
</evidence>
<dbReference type="InterPro" id="IPR036427">
    <property type="entry name" value="Bromodomain-like_sf"/>
</dbReference>
<dbReference type="CDD" id="cd15560">
    <property type="entry name" value="PHD2_3_BPTF"/>
    <property type="match status" value="2"/>
</dbReference>
<dbReference type="Proteomes" id="UP001381693">
    <property type="component" value="Unassembled WGS sequence"/>
</dbReference>
<feature type="domain" description="PHD-type" evidence="9">
    <location>
        <begin position="1642"/>
        <end position="1693"/>
    </location>
</feature>
<name>A0AAN9ABJ2_HALRR</name>
<dbReference type="Pfam" id="PF00628">
    <property type="entry name" value="PHD"/>
    <property type="match status" value="2"/>
</dbReference>
<feature type="region of interest" description="Disordered" evidence="7">
    <location>
        <begin position="1338"/>
        <end position="1367"/>
    </location>
</feature>
<evidence type="ECO:0000256" key="1">
    <source>
        <dbReference type="ARBA" id="ARBA00022723"/>
    </source>
</evidence>
<reference evidence="10 11" key="1">
    <citation type="submission" date="2023-11" db="EMBL/GenBank/DDBJ databases">
        <title>Halocaridina rubra genome assembly.</title>
        <authorList>
            <person name="Smith C."/>
        </authorList>
    </citation>
    <scope>NUCLEOTIDE SEQUENCE [LARGE SCALE GENOMIC DNA]</scope>
    <source>
        <strain evidence="10">EP-1</strain>
        <tissue evidence="10">Whole</tissue>
    </source>
</reference>
<feature type="compositionally biased region" description="Polar residues" evidence="7">
    <location>
        <begin position="1287"/>
        <end position="1298"/>
    </location>
</feature>
<evidence type="ECO:0000259" key="9">
    <source>
        <dbReference type="PROSITE" id="PS50016"/>
    </source>
</evidence>
<feature type="region of interest" description="Disordered" evidence="7">
    <location>
        <begin position="683"/>
        <end position="706"/>
    </location>
</feature>
<keyword evidence="4 5" id="KW-0103">Bromodomain</keyword>
<protein>
    <recommendedName>
        <fullName evidence="12">Nucleosome-remodeling factor subunit NURF301</fullName>
    </recommendedName>
</protein>
<dbReference type="GO" id="GO:0016589">
    <property type="term" value="C:NURF complex"/>
    <property type="evidence" value="ECO:0007669"/>
    <property type="project" value="InterPro"/>
</dbReference>
<dbReference type="InterPro" id="IPR011011">
    <property type="entry name" value="Znf_FYVE_PHD"/>
</dbReference>
<dbReference type="GO" id="GO:0006357">
    <property type="term" value="P:regulation of transcription by RNA polymerase II"/>
    <property type="evidence" value="ECO:0007669"/>
    <property type="project" value="InterPro"/>
</dbReference>
<dbReference type="PANTHER" id="PTHR45975:SF2">
    <property type="entry name" value="NUCLEOSOME-REMODELING FACTOR SUBUNIT BPTF"/>
    <property type="match status" value="1"/>
</dbReference>